<dbReference type="AlphaFoldDB" id="A0AAV2BKL3"/>
<keyword evidence="16" id="KW-1185">Reference proteome</keyword>
<evidence type="ECO:0000256" key="3">
    <source>
        <dbReference type="ARBA" id="ARBA00022605"/>
    </source>
</evidence>
<dbReference type="GO" id="GO:0005829">
    <property type="term" value="C:cytosol"/>
    <property type="evidence" value="ECO:0007669"/>
    <property type="project" value="TreeGrafter"/>
</dbReference>
<evidence type="ECO:0000256" key="11">
    <source>
        <dbReference type="ARBA" id="ARBA00039088"/>
    </source>
</evidence>
<comment type="cofactor">
    <cofactor evidence="1">
        <name>FMN</name>
        <dbReference type="ChEBI" id="CHEBI:58210"/>
    </cofactor>
</comment>
<evidence type="ECO:0000256" key="7">
    <source>
        <dbReference type="ARBA" id="ARBA00022827"/>
    </source>
</evidence>
<feature type="domain" description="FAD-binding FR-type" evidence="14">
    <location>
        <begin position="255"/>
        <end position="503"/>
    </location>
</feature>
<dbReference type="InterPro" id="IPR001709">
    <property type="entry name" value="Flavoprot_Pyr_Nucl_cyt_Rdtase"/>
</dbReference>
<evidence type="ECO:0000256" key="12">
    <source>
        <dbReference type="ARBA" id="ARBA00040659"/>
    </source>
</evidence>
<name>A0AAV2BKL3_9ARAC</name>
<accession>A0AAV2BKL3</accession>
<keyword evidence="10" id="KW-0486">Methionine biosynthesis</keyword>
<dbReference type="Gene3D" id="1.20.990.10">
    <property type="entry name" value="NADPH-cytochrome p450 Reductase, Chain A, domain 3"/>
    <property type="match status" value="1"/>
</dbReference>
<dbReference type="InterPro" id="IPR017927">
    <property type="entry name" value="FAD-bd_FR_type"/>
</dbReference>
<dbReference type="GO" id="GO:0010181">
    <property type="term" value="F:FMN binding"/>
    <property type="evidence" value="ECO:0007669"/>
    <property type="project" value="InterPro"/>
</dbReference>
<keyword evidence="4" id="KW-0285">Flavoprotein</keyword>
<dbReference type="EC" id="1.16.1.8" evidence="11"/>
<dbReference type="InterPro" id="IPR029039">
    <property type="entry name" value="Flavoprotein-like_sf"/>
</dbReference>
<dbReference type="PANTHER" id="PTHR19384:SF84">
    <property type="entry name" value="METHIONINE SYNTHASE REDUCTASE"/>
    <property type="match status" value="1"/>
</dbReference>
<dbReference type="PROSITE" id="PS51384">
    <property type="entry name" value="FAD_FR"/>
    <property type="match status" value="1"/>
</dbReference>
<dbReference type="SUPFAM" id="SSF63380">
    <property type="entry name" value="Riboflavin synthase domain-like"/>
    <property type="match status" value="1"/>
</dbReference>
<evidence type="ECO:0000313" key="15">
    <source>
        <dbReference type="EMBL" id="CAL1296439.1"/>
    </source>
</evidence>
<evidence type="ECO:0000256" key="2">
    <source>
        <dbReference type="ARBA" id="ARBA00001974"/>
    </source>
</evidence>
<organism evidence="15 16">
    <name type="scientific">Larinioides sclopetarius</name>
    <dbReference type="NCBI Taxonomy" id="280406"/>
    <lineage>
        <taxon>Eukaryota</taxon>
        <taxon>Metazoa</taxon>
        <taxon>Ecdysozoa</taxon>
        <taxon>Arthropoda</taxon>
        <taxon>Chelicerata</taxon>
        <taxon>Arachnida</taxon>
        <taxon>Araneae</taxon>
        <taxon>Araneomorphae</taxon>
        <taxon>Entelegynae</taxon>
        <taxon>Araneoidea</taxon>
        <taxon>Araneidae</taxon>
        <taxon>Larinioides</taxon>
    </lineage>
</organism>
<evidence type="ECO:0000313" key="16">
    <source>
        <dbReference type="Proteomes" id="UP001497382"/>
    </source>
</evidence>
<evidence type="ECO:0000256" key="6">
    <source>
        <dbReference type="ARBA" id="ARBA00022691"/>
    </source>
</evidence>
<gene>
    <name evidence="15" type="ORF">LARSCL_LOCUS19792</name>
</gene>
<dbReference type="EMBL" id="CAXIEN010000396">
    <property type="protein sequence ID" value="CAL1296439.1"/>
    <property type="molecule type" value="Genomic_DNA"/>
</dbReference>
<proteinExistence type="predicted"/>
<evidence type="ECO:0000256" key="1">
    <source>
        <dbReference type="ARBA" id="ARBA00001917"/>
    </source>
</evidence>
<dbReference type="Pfam" id="PF00667">
    <property type="entry name" value="FAD_binding_1"/>
    <property type="match status" value="1"/>
</dbReference>
<dbReference type="InterPro" id="IPR017938">
    <property type="entry name" value="Riboflavin_synthase-like_b-brl"/>
</dbReference>
<keyword evidence="9" id="KW-0560">Oxidoreductase</keyword>
<feature type="domain" description="Flavodoxin-like" evidence="13">
    <location>
        <begin position="12"/>
        <end position="155"/>
    </location>
</feature>
<keyword evidence="7" id="KW-0274">FAD</keyword>
<evidence type="ECO:0000256" key="4">
    <source>
        <dbReference type="ARBA" id="ARBA00022630"/>
    </source>
</evidence>
<evidence type="ECO:0000259" key="13">
    <source>
        <dbReference type="PROSITE" id="PS50902"/>
    </source>
</evidence>
<dbReference type="GO" id="GO:0030586">
    <property type="term" value="F:[methionine synthase] reductase (NADPH) activity"/>
    <property type="evidence" value="ECO:0007669"/>
    <property type="project" value="UniProtKB-EC"/>
</dbReference>
<dbReference type="FunFam" id="3.40.50.80:FF:000001">
    <property type="entry name" value="NADPH--cytochrome P450 reductase 1"/>
    <property type="match status" value="1"/>
</dbReference>
<dbReference type="Proteomes" id="UP001497382">
    <property type="component" value="Unassembled WGS sequence"/>
</dbReference>
<dbReference type="InterPro" id="IPR008254">
    <property type="entry name" value="Flavodoxin/NO_synth"/>
</dbReference>
<dbReference type="InterPro" id="IPR001433">
    <property type="entry name" value="OxRdtase_FAD/NAD-bd"/>
</dbReference>
<keyword evidence="8" id="KW-0521">NADP</keyword>
<comment type="caution">
    <text evidence="15">The sequence shown here is derived from an EMBL/GenBank/DDBJ whole genome shotgun (WGS) entry which is preliminary data.</text>
</comment>
<evidence type="ECO:0000256" key="5">
    <source>
        <dbReference type="ARBA" id="ARBA00022643"/>
    </source>
</evidence>
<dbReference type="InterPro" id="IPR023173">
    <property type="entry name" value="NADPH_Cyt_P450_Rdtase_alpha"/>
</dbReference>
<keyword evidence="3" id="KW-0028">Amino-acid biosynthesis</keyword>
<dbReference type="PRINTS" id="PR00371">
    <property type="entry name" value="FPNCR"/>
</dbReference>
<dbReference type="GO" id="GO:0050660">
    <property type="term" value="F:flavin adenine dinucleotide binding"/>
    <property type="evidence" value="ECO:0007669"/>
    <property type="project" value="TreeGrafter"/>
</dbReference>
<dbReference type="FunFam" id="3.40.50.360:FF:000059">
    <property type="entry name" value="5-methyltetrahydrofolate-homocysteine methyltransferase reductase"/>
    <property type="match status" value="1"/>
</dbReference>
<dbReference type="SUPFAM" id="SSF52218">
    <property type="entry name" value="Flavoproteins"/>
    <property type="match status" value="1"/>
</dbReference>
<reference evidence="15 16" key="1">
    <citation type="submission" date="2024-04" db="EMBL/GenBank/DDBJ databases">
        <authorList>
            <person name="Rising A."/>
            <person name="Reimegard J."/>
            <person name="Sonavane S."/>
            <person name="Akerstrom W."/>
            <person name="Nylinder S."/>
            <person name="Hedman E."/>
            <person name="Kallberg Y."/>
        </authorList>
    </citation>
    <scope>NUCLEOTIDE SEQUENCE [LARGE SCALE GENOMIC DNA]</scope>
</reference>
<dbReference type="Pfam" id="PF00258">
    <property type="entry name" value="Flavodoxin_1"/>
    <property type="match status" value="1"/>
</dbReference>
<dbReference type="Pfam" id="PF00175">
    <property type="entry name" value="NAD_binding_1"/>
    <property type="match status" value="1"/>
</dbReference>
<protein>
    <recommendedName>
        <fullName evidence="12">Methionine synthase reductase</fullName>
        <ecNumber evidence="11">1.16.1.8</ecNumber>
    </recommendedName>
</protein>
<evidence type="ECO:0000256" key="10">
    <source>
        <dbReference type="ARBA" id="ARBA00023167"/>
    </source>
</evidence>
<dbReference type="PRINTS" id="PR00369">
    <property type="entry name" value="FLAVODOXIN"/>
</dbReference>
<dbReference type="InterPro" id="IPR003097">
    <property type="entry name" value="CysJ-like_FAD-binding"/>
</dbReference>
<comment type="cofactor">
    <cofactor evidence="2">
        <name>FAD</name>
        <dbReference type="ChEBI" id="CHEBI:57692"/>
    </cofactor>
</comment>
<dbReference type="GO" id="GO:0050667">
    <property type="term" value="P:homocysteine metabolic process"/>
    <property type="evidence" value="ECO:0007669"/>
    <property type="project" value="TreeGrafter"/>
</dbReference>
<dbReference type="InterPro" id="IPR039261">
    <property type="entry name" value="FNR_nucleotide-bd"/>
</dbReference>
<dbReference type="PROSITE" id="PS50902">
    <property type="entry name" value="FLAVODOXIN_LIKE"/>
    <property type="match status" value="1"/>
</dbReference>
<dbReference type="InterPro" id="IPR001094">
    <property type="entry name" value="Flavdoxin-like"/>
</dbReference>
<sequence>MTSYQPNELKRFLLLYASQTGQAKAIAEEIAESAPLYGLKADIFCLSLTDKRFCVENETCAVFIVSTTGDGEPPDTAVKFFRRISRHTLKNNFLQKLNYTLLALGDSNYIKFCRFGRLLDRGLKALSAKPFYDIGFGDDAFGIEAGVDPWLEKLWPALQKQLGVKPITETGFIPDLLKADKEFFKNTNMASIISLSDEEIQTLTIEKLPSLLEDCQIENLSFPKLPYPTFGITFVENEKKACFVPNESTLNSKASELFKVRLTEAKKLSVGENVKNTLELTFQFEEEGVTYEPGDSFGFICSNPPDEVDTLLKQLKIFHRAESPVALCIPESSASKKKLPSHIQPYLSLKDIFLYCIEIRSVPKKILLRVLADYTSDVKEKNALLFLSSPAGAKFYTSCIRNPSVCILDILMQFKSCIPPIERLLEYLPFLKPRFYSVASSPLENSSSFKIVFNVLSFPKGNGRYQDRNGVCTGLFHMLSSEFQEINQSNASLEYKLASLTLDCNKFSLHCYKRMNNYFRLAEDLNHPKIMVGPGTGVAPFIGFLHHREKLMAMNDGVNHYGETWLFYGCRYDDKDFLYKSELQRLKSVGALTHLMVSFSRETPLPSGVTSRYVHESMKQNCNAIAAAVNAGGKIYVCGDAKHMAHDVQQAFIDVFQESSNMSASEAKSFVQKLQTEHRYINDVWA</sequence>
<evidence type="ECO:0000256" key="8">
    <source>
        <dbReference type="ARBA" id="ARBA00022857"/>
    </source>
</evidence>
<evidence type="ECO:0000256" key="9">
    <source>
        <dbReference type="ARBA" id="ARBA00023002"/>
    </source>
</evidence>
<dbReference type="GO" id="GO:0009086">
    <property type="term" value="P:methionine biosynthetic process"/>
    <property type="evidence" value="ECO:0007669"/>
    <property type="project" value="UniProtKB-KW"/>
</dbReference>
<dbReference type="Gene3D" id="3.40.50.80">
    <property type="entry name" value="Nucleotide-binding domain of ferredoxin-NADP reductase (FNR) module"/>
    <property type="match status" value="1"/>
</dbReference>
<dbReference type="Gene3D" id="2.40.30.10">
    <property type="entry name" value="Translation factors"/>
    <property type="match status" value="1"/>
</dbReference>
<keyword evidence="5" id="KW-0288">FMN</keyword>
<dbReference type="FunFam" id="1.20.990.10:FF:000007">
    <property type="entry name" value="Methionine synthase reductase"/>
    <property type="match status" value="1"/>
</dbReference>
<evidence type="ECO:0000259" key="14">
    <source>
        <dbReference type="PROSITE" id="PS51384"/>
    </source>
</evidence>
<keyword evidence="6" id="KW-0949">S-adenosyl-L-methionine</keyword>
<dbReference type="Gene3D" id="3.40.50.360">
    <property type="match status" value="1"/>
</dbReference>
<dbReference type="PANTHER" id="PTHR19384">
    <property type="entry name" value="NITRIC OXIDE SYNTHASE-RELATED"/>
    <property type="match status" value="1"/>
</dbReference>
<dbReference type="SUPFAM" id="SSF52343">
    <property type="entry name" value="Ferredoxin reductase-like, C-terminal NADP-linked domain"/>
    <property type="match status" value="1"/>
</dbReference>